<feature type="transmembrane region" description="Helical" evidence="1">
    <location>
        <begin position="60"/>
        <end position="80"/>
    </location>
</feature>
<protein>
    <recommendedName>
        <fullName evidence="4">DUF2784 domain-containing protein</fullName>
    </recommendedName>
</protein>
<comment type="caution">
    <text evidence="2">The sequence shown here is derived from an EMBL/GenBank/DDBJ whole genome shotgun (WGS) entry which is preliminary data.</text>
</comment>
<accession>A0A9W6SMD8</accession>
<name>A0A9W6SMD8_9ACTN</name>
<proteinExistence type="predicted"/>
<feature type="transmembrane region" description="Helical" evidence="1">
    <location>
        <begin position="31"/>
        <end position="53"/>
    </location>
</feature>
<dbReference type="Proteomes" id="UP001165079">
    <property type="component" value="Unassembled WGS sequence"/>
</dbReference>
<keyword evidence="1" id="KW-0812">Transmembrane</keyword>
<evidence type="ECO:0008006" key="4">
    <source>
        <dbReference type="Google" id="ProtNLM"/>
    </source>
</evidence>
<dbReference type="Pfam" id="PF10861">
    <property type="entry name" value="DUF2784"/>
    <property type="match status" value="1"/>
</dbReference>
<feature type="transmembrane region" description="Helical" evidence="1">
    <location>
        <begin position="121"/>
        <end position="140"/>
    </location>
</feature>
<organism evidence="2 3">
    <name type="scientific">Actinorhabdospora filicis</name>
    <dbReference type="NCBI Taxonomy" id="1785913"/>
    <lineage>
        <taxon>Bacteria</taxon>
        <taxon>Bacillati</taxon>
        <taxon>Actinomycetota</taxon>
        <taxon>Actinomycetes</taxon>
        <taxon>Micromonosporales</taxon>
        <taxon>Micromonosporaceae</taxon>
        <taxon>Actinorhabdospora</taxon>
    </lineage>
</organism>
<dbReference type="AlphaFoldDB" id="A0A9W6SMD8"/>
<keyword evidence="1" id="KW-0472">Membrane</keyword>
<keyword evidence="1" id="KW-1133">Transmembrane helix</keyword>
<reference evidence="2" key="1">
    <citation type="submission" date="2023-03" db="EMBL/GenBank/DDBJ databases">
        <title>Actinorhabdospora filicis NBRC 111898.</title>
        <authorList>
            <person name="Ichikawa N."/>
            <person name="Sato H."/>
            <person name="Tonouchi N."/>
        </authorList>
    </citation>
    <scope>NUCLEOTIDE SEQUENCE</scope>
    <source>
        <strain evidence="2">NBRC 111898</strain>
    </source>
</reference>
<dbReference type="InterPro" id="IPR021218">
    <property type="entry name" value="DUF2784"/>
</dbReference>
<sequence>MDARPHPRNDSAAETPPAHRFPHPGRMFFRIAGQAVMVLHFLVLAFLALGGFLAWRWPRVWFAHLAMACWGLAAIAFPVICPLTHLEDAFRHKAGDAGLRPGGFIDTYIEGVVYPERDTVLVRWLVAAVVTVSWAGVLYLHIRRRRKRGVAPAA</sequence>
<evidence type="ECO:0000256" key="1">
    <source>
        <dbReference type="SAM" id="Phobius"/>
    </source>
</evidence>
<dbReference type="EMBL" id="BSTX01000002">
    <property type="protein sequence ID" value="GLZ78643.1"/>
    <property type="molecule type" value="Genomic_DNA"/>
</dbReference>
<gene>
    <name evidence="2" type="ORF">Afil01_34500</name>
</gene>
<keyword evidence="3" id="KW-1185">Reference proteome</keyword>
<evidence type="ECO:0000313" key="3">
    <source>
        <dbReference type="Proteomes" id="UP001165079"/>
    </source>
</evidence>
<evidence type="ECO:0000313" key="2">
    <source>
        <dbReference type="EMBL" id="GLZ78643.1"/>
    </source>
</evidence>